<evidence type="ECO:0000256" key="2">
    <source>
        <dbReference type="ARBA" id="ARBA00023015"/>
    </source>
</evidence>
<dbReference type="SMART" id="SM00448">
    <property type="entry name" value="REC"/>
    <property type="match status" value="1"/>
</dbReference>
<comment type="caution">
    <text evidence="6">The sequence shown here is derived from an EMBL/GenBank/DDBJ whole genome shotgun (WGS) entry which is preliminary data.</text>
</comment>
<evidence type="ECO:0000256" key="1">
    <source>
        <dbReference type="ARBA" id="ARBA00022553"/>
    </source>
</evidence>
<dbReference type="PANTHER" id="PTHR44591">
    <property type="entry name" value="STRESS RESPONSE REGULATOR PROTEIN 1"/>
    <property type="match status" value="1"/>
</dbReference>
<organism evidence="6 7">
    <name type="scientific">Methylobacterium komagatae</name>
    <dbReference type="NCBI Taxonomy" id="374425"/>
    <lineage>
        <taxon>Bacteria</taxon>
        <taxon>Pseudomonadati</taxon>
        <taxon>Pseudomonadota</taxon>
        <taxon>Alphaproteobacteria</taxon>
        <taxon>Hyphomicrobiales</taxon>
        <taxon>Methylobacteriaceae</taxon>
        <taxon>Methylobacterium</taxon>
    </lineage>
</organism>
<name>A0ABW2BJD4_9HYPH</name>
<dbReference type="PROSITE" id="PS50110">
    <property type="entry name" value="RESPONSE_REGULATORY"/>
    <property type="match status" value="1"/>
</dbReference>
<dbReference type="EMBL" id="JBHSWN010000001">
    <property type="protein sequence ID" value="MFC6790039.1"/>
    <property type="molecule type" value="Genomic_DNA"/>
</dbReference>
<evidence type="ECO:0000259" key="5">
    <source>
        <dbReference type="PROSITE" id="PS50110"/>
    </source>
</evidence>
<dbReference type="InterPro" id="IPR001789">
    <property type="entry name" value="Sig_transdc_resp-reg_receiver"/>
</dbReference>
<dbReference type="SUPFAM" id="SSF52172">
    <property type="entry name" value="CheY-like"/>
    <property type="match status" value="1"/>
</dbReference>
<evidence type="ECO:0000313" key="6">
    <source>
        <dbReference type="EMBL" id="MFC6790039.1"/>
    </source>
</evidence>
<dbReference type="Pfam" id="PF00072">
    <property type="entry name" value="Response_reg"/>
    <property type="match status" value="1"/>
</dbReference>
<keyword evidence="7" id="KW-1185">Reference proteome</keyword>
<gene>
    <name evidence="6" type="ORF">ACFQE0_10675</name>
</gene>
<evidence type="ECO:0000256" key="3">
    <source>
        <dbReference type="ARBA" id="ARBA00023163"/>
    </source>
</evidence>
<evidence type="ECO:0000256" key="4">
    <source>
        <dbReference type="PROSITE-ProRule" id="PRU00169"/>
    </source>
</evidence>
<accession>A0ABW2BJD4</accession>
<proteinExistence type="predicted"/>
<feature type="domain" description="Response regulatory" evidence="5">
    <location>
        <begin position="10"/>
        <end position="123"/>
    </location>
</feature>
<evidence type="ECO:0000313" key="7">
    <source>
        <dbReference type="Proteomes" id="UP001596292"/>
    </source>
</evidence>
<dbReference type="InterPro" id="IPR011006">
    <property type="entry name" value="CheY-like_superfamily"/>
</dbReference>
<feature type="modified residue" description="4-aspartylphosphate" evidence="4">
    <location>
        <position position="60"/>
    </location>
</feature>
<sequence length="125" mass="13393">MDQTTPPPAVALVAEDEFLLRMEAADTLSDAGFTVLEVASADDALRFLEDKDGVDLLFTDVNMPGRLDGFGLAREVALRWPGITIIVCSGAAKPSPGDLPAKARFIDKPYSPALVHEVVRELRAG</sequence>
<reference evidence="7" key="1">
    <citation type="journal article" date="2019" name="Int. J. Syst. Evol. Microbiol.">
        <title>The Global Catalogue of Microorganisms (GCM) 10K type strain sequencing project: providing services to taxonomists for standard genome sequencing and annotation.</title>
        <authorList>
            <consortium name="The Broad Institute Genomics Platform"/>
            <consortium name="The Broad Institute Genome Sequencing Center for Infectious Disease"/>
            <person name="Wu L."/>
            <person name="Ma J."/>
        </authorList>
    </citation>
    <scope>NUCLEOTIDE SEQUENCE [LARGE SCALE GENOMIC DNA]</scope>
    <source>
        <strain evidence="7">CCUG 48316</strain>
    </source>
</reference>
<protein>
    <submittedName>
        <fullName evidence="6">Response regulator</fullName>
    </submittedName>
</protein>
<dbReference type="PANTHER" id="PTHR44591:SF3">
    <property type="entry name" value="RESPONSE REGULATORY DOMAIN-CONTAINING PROTEIN"/>
    <property type="match status" value="1"/>
</dbReference>
<dbReference type="Proteomes" id="UP001596292">
    <property type="component" value="Unassembled WGS sequence"/>
</dbReference>
<dbReference type="InterPro" id="IPR050595">
    <property type="entry name" value="Bact_response_regulator"/>
</dbReference>
<keyword evidence="2" id="KW-0805">Transcription regulation</keyword>
<keyword evidence="1 4" id="KW-0597">Phosphoprotein</keyword>
<dbReference type="RefSeq" id="WP_116655267.1">
    <property type="nucleotide sequence ID" value="NZ_JBHSWN010000001.1"/>
</dbReference>
<keyword evidence="3" id="KW-0804">Transcription</keyword>
<dbReference type="Gene3D" id="3.40.50.2300">
    <property type="match status" value="1"/>
</dbReference>